<proteinExistence type="predicted"/>
<evidence type="ECO:0008006" key="3">
    <source>
        <dbReference type="Google" id="ProtNLM"/>
    </source>
</evidence>
<keyword evidence="2" id="KW-1185">Reference proteome</keyword>
<protein>
    <recommendedName>
        <fullName evidence="3">Zinc-ribbon domain-containing protein</fullName>
    </recommendedName>
</protein>
<evidence type="ECO:0000313" key="1">
    <source>
        <dbReference type="EMBL" id="MBP2476485.1"/>
    </source>
</evidence>
<organism evidence="1 2">
    <name type="scientific">Crossiella equi</name>
    <dbReference type="NCBI Taxonomy" id="130796"/>
    <lineage>
        <taxon>Bacteria</taxon>
        <taxon>Bacillati</taxon>
        <taxon>Actinomycetota</taxon>
        <taxon>Actinomycetes</taxon>
        <taxon>Pseudonocardiales</taxon>
        <taxon>Pseudonocardiaceae</taxon>
        <taxon>Crossiella</taxon>
    </lineage>
</organism>
<reference evidence="1 2" key="1">
    <citation type="submission" date="2021-03" db="EMBL/GenBank/DDBJ databases">
        <title>Sequencing the genomes of 1000 actinobacteria strains.</title>
        <authorList>
            <person name="Klenk H.-P."/>
        </authorList>
    </citation>
    <scope>NUCLEOTIDE SEQUENCE [LARGE SCALE GENOMIC DNA]</scope>
    <source>
        <strain evidence="1 2">DSM 44580</strain>
    </source>
</reference>
<gene>
    <name evidence="1" type="ORF">JOF53_005357</name>
</gene>
<evidence type="ECO:0000313" key="2">
    <source>
        <dbReference type="Proteomes" id="UP001519363"/>
    </source>
</evidence>
<name>A0ABS5ALE2_9PSEU</name>
<dbReference type="RefSeq" id="WP_158103409.1">
    <property type="nucleotide sequence ID" value="NZ_JAGIOO010000001.1"/>
</dbReference>
<dbReference type="Proteomes" id="UP001519363">
    <property type="component" value="Unassembled WGS sequence"/>
</dbReference>
<dbReference type="EMBL" id="JAGIOO010000001">
    <property type="protein sequence ID" value="MBP2476485.1"/>
    <property type="molecule type" value="Genomic_DNA"/>
</dbReference>
<accession>A0ABS5ALE2</accession>
<comment type="caution">
    <text evidence="1">The sequence shown here is derived from an EMBL/GenBank/DDBJ whole genome shotgun (WGS) entry which is preliminary data.</text>
</comment>
<sequence length="46" mass="5196">MLFFRKREKDDLLERSLRPCAGCGEQVHVYAETCRHCGAGLELVAS</sequence>